<sequence length="133" mass="14588">MTSTCHSFLVESDLVYDVMDPDCPSRPILQRLGGKWSMLVLQALADGPLRFTGLRATVAGITPKVLTQTLTSLERDGLLTRTHYPEIPPRVEYALTPLGRDALVPLIAMRRWAEANAPAIRAAQQAYDARGDG</sequence>
<dbReference type="Pfam" id="PF01638">
    <property type="entry name" value="HxlR"/>
    <property type="match status" value="1"/>
</dbReference>
<evidence type="ECO:0000256" key="1">
    <source>
        <dbReference type="ARBA" id="ARBA00023015"/>
    </source>
</evidence>
<evidence type="ECO:0000313" key="6">
    <source>
        <dbReference type="Proteomes" id="UP000057820"/>
    </source>
</evidence>
<feature type="domain" description="HTH hxlR-type" evidence="4">
    <location>
        <begin position="23"/>
        <end position="121"/>
    </location>
</feature>
<keyword evidence="2" id="KW-0238">DNA-binding</keyword>
<name>A0A0H5NTJ2_NOCFR</name>
<evidence type="ECO:0000313" key="5">
    <source>
        <dbReference type="EMBL" id="CRY78374.1"/>
    </source>
</evidence>
<proteinExistence type="predicted"/>
<gene>
    <name evidence="5" type="primary">yybR_2</name>
    <name evidence="5" type="ORF">ERS450000_02899</name>
</gene>
<dbReference type="InterPro" id="IPR036390">
    <property type="entry name" value="WH_DNA-bd_sf"/>
</dbReference>
<keyword evidence="3" id="KW-0804">Transcription</keyword>
<dbReference type="Proteomes" id="UP000057820">
    <property type="component" value="Chromosome 1"/>
</dbReference>
<evidence type="ECO:0000256" key="2">
    <source>
        <dbReference type="ARBA" id="ARBA00023125"/>
    </source>
</evidence>
<dbReference type="AlphaFoldDB" id="A0A0H5NTJ2"/>
<dbReference type="KEGG" id="nfr:ERS450000_02899"/>
<dbReference type="SUPFAM" id="SSF46785">
    <property type="entry name" value="Winged helix' DNA-binding domain"/>
    <property type="match status" value="1"/>
</dbReference>
<dbReference type="InterPro" id="IPR036388">
    <property type="entry name" value="WH-like_DNA-bd_sf"/>
</dbReference>
<reference evidence="6" key="1">
    <citation type="submission" date="2015-03" db="EMBL/GenBank/DDBJ databases">
        <authorList>
            <consortium name="Pathogen Informatics"/>
        </authorList>
    </citation>
    <scope>NUCLEOTIDE SEQUENCE [LARGE SCALE GENOMIC DNA]</scope>
    <source>
        <strain evidence="6">NCTC11134</strain>
    </source>
</reference>
<keyword evidence="1" id="KW-0805">Transcription regulation</keyword>
<dbReference type="PANTHER" id="PTHR33204">
    <property type="entry name" value="TRANSCRIPTIONAL REGULATOR, MARR FAMILY"/>
    <property type="match status" value="1"/>
</dbReference>
<evidence type="ECO:0000256" key="3">
    <source>
        <dbReference type="ARBA" id="ARBA00023163"/>
    </source>
</evidence>
<protein>
    <submittedName>
        <fullName evidence="5">Uncharacterized HTH-type transcriptional regulator yybR</fullName>
    </submittedName>
</protein>
<dbReference type="PANTHER" id="PTHR33204:SF18">
    <property type="entry name" value="TRANSCRIPTIONAL REGULATORY PROTEIN"/>
    <property type="match status" value="1"/>
</dbReference>
<dbReference type="InterPro" id="IPR002577">
    <property type="entry name" value="HTH_HxlR"/>
</dbReference>
<accession>A0A0H5NTJ2</accession>
<evidence type="ECO:0000259" key="4">
    <source>
        <dbReference type="PROSITE" id="PS51118"/>
    </source>
</evidence>
<dbReference type="Gene3D" id="1.10.10.10">
    <property type="entry name" value="Winged helix-like DNA-binding domain superfamily/Winged helix DNA-binding domain"/>
    <property type="match status" value="1"/>
</dbReference>
<organism evidence="5 6">
    <name type="scientific">Nocardia farcinica</name>
    <dbReference type="NCBI Taxonomy" id="37329"/>
    <lineage>
        <taxon>Bacteria</taxon>
        <taxon>Bacillati</taxon>
        <taxon>Actinomycetota</taxon>
        <taxon>Actinomycetes</taxon>
        <taxon>Mycobacteriales</taxon>
        <taxon>Nocardiaceae</taxon>
        <taxon>Nocardia</taxon>
    </lineage>
</organism>
<dbReference type="EMBL" id="LN868938">
    <property type="protein sequence ID" value="CRY78374.1"/>
    <property type="molecule type" value="Genomic_DNA"/>
</dbReference>
<dbReference type="GO" id="GO:0003677">
    <property type="term" value="F:DNA binding"/>
    <property type="evidence" value="ECO:0007669"/>
    <property type="project" value="UniProtKB-KW"/>
</dbReference>
<dbReference type="PROSITE" id="PS51118">
    <property type="entry name" value="HTH_HXLR"/>
    <property type="match status" value="1"/>
</dbReference>